<dbReference type="Gene3D" id="3.30.1150.10">
    <property type="match status" value="1"/>
</dbReference>
<dbReference type="GO" id="GO:0055085">
    <property type="term" value="P:transmembrane transport"/>
    <property type="evidence" value="ECO:0007669"/>
    <property type="project" value="InterPro"/>
</dbReference>
<feature type="signal peptide" evidence="1">
    <location>
        <begin position="1"/>
        <end position="18"/>
    </location>
</feature>
<dbReference type="EMBL" id="FTMF01000008">
    <property type="protein sequence ID" value="SIQ75466.1"/>
    <property type="molecule type" value="Genomic_DNA"/>
</dbReference>
<proteinExistence type="predicted"/>
<keyword evidence="1" id="KW-0732">Signal</keyword>
<sequence length="139" mass="16052">MKKLIIISVLLFGYFIQAQEVAGTTDLEELDVRKNNTEIYNAVEKPAYFPKGSLFFRQKFARNFKEKNVISNGIEKCELTFVIERDGTLTDIKVSGTNQSFNNEAIRAVSKIKTKWIPAELDGHKVRYRFRVPLTINFK</sequence>
<feature type="domain" description="TonB C-terminal" evidence="2">
    <location>
        <begin position="76"/>
        <end position="134"/>
    </location>
</feature>
<evidence type="ECO:0000313" key="3">
    <source>
        <dbReference type="EMBL" id="SIQ75466.1"/>
    </source>
</evidence>
<protein>
    <submittedName>
        <fullName evidence="4">Gram-negative bacterial tonB protein</fullName>
    </submittedName>
    <submittedName>
        <fullName evidence="3">Protein TonB</fullName>
    </submittedName>
</protein>
<accession>A0A381F6G4</accession>
<evidence type="ECO:0000313" key="5">
    <source>
        <dbReference type="Proteomes" id="UP000185725"/>
    </source>
</evidence>
<evidence type="ECO:0000313" key="4">
    <source>
        <dbReference type="EMBL" id="SUX42150.1"/>
    </source>
</evidence>
<name>A0A381F6G4_9FLAO</name>
<dbReference type="Pfam" id="PF03544">
    <property type="entry name" value="TonB_C"/>
    <property type="match status" value="1"/>
</dbReference>
<dbReference type="OrthoDB" id="1095452at2"/>
<keyword evidence="5" id="KW-1185">Reference proteome</keyword>
<organism evidence="4 6">
    <name type="scientific">Chryseobacterium indoltheticum</name>
    <dbReference type="NCBI Taxonomy" id="254"/>
    <lineage>
        <taxon>Bacteria</taxon>
        <taxon>Pseudomonadati</taxon>
        <taxon>Bacteroidota</taxon>
        <taxon>Flavobacteriia</taxon>
        <taxon>Flavobacteriales</taxon>
        <taxon>Weeksellaceae</taxon>
        <taxon>Chryseobacterium group</taxon>
        <taxon>Chryseobacterium</taxon>
    </lineage>
</organism>
<dbReference type="InterPro" id="IPR037682">
    <property type="entry name" value="TonB_C"/>
</dbReference>
<dbReference type="AlphaFoldDB" id="A0A381F6G4"/>
<dbReference type="RefSeq" id="WP_076561187.1">
    <property type="nucleotide sequence ID" value="NZ_CP033929.1"/>
</dbReference>
<dbReference type="KEGG" id="cil:EG358_01830"/>
<feature type="chain" id="PRO_5017078142" evidence="1">
    <location>
        <begin position="19"/>
        <end position="139"/>
    </location>
</feature>
<evidence type="ECO:0000313" key="6">
    <source>
        <dbReference type="Proteomes" id="UP000255231"/>
    </source>
</evidence>
<evidence type="ECO:0000256" key="1">
    <source>
        <dbReference type="SAM" id="SignalP"/>
    </source>
</evidence>
<gene>
    <name evidence="4" type="ORF">NCTC13560_00967</name>
    <name evidence="3" type="ORF">SAMN05421682_10832</name>
</gene>
<reference evidence="3 5" key="1">
    <citation type="submission" date="2017-01" db="EMBL/GenBank/DDBJ databases">
        <authorList>
            <person name="Varghese N."/>
            <person name="Submissions S."/>
        </authorList>
    </citation>
    <scope>NUCLEOTIDE SEQUENCE [LARGE SCALE GENOMIC DNA]</scope>
    <source>
        <strain evidence="3 5">ATCC 27950</strain>
    </source>
</reference>
<dbReference type="GeneID" id="303672422"/>
<dbReference type="Proteomes" id="UP000255231">
    <property type="component" value="Unassembled WGS sequence"/>
</dbReference>
<evidence type="ECO:0000259" key="2">
    <source>
        <dbReference type="Pfam" id="PF03544"/>
    </source>
</evidence>
<dbReference type="Proteomes" id="UP000185725">
    <property type="component" value="Unassembled WGS sequence"/>
</dbReference>
<dbReference type="SUPFAM" id="SSF74653">
    <property type="entry name" value="TolA/TonB C-terminal domain"/>
    <property type="match status" value="1"/>
</dbReference>
<reference evidence="4 6" key="2">
    <citation type="submission" date="2018-06" db="EMBL/GenBank/DDBJ databases">
        <authorList>
            <consortium name="Pathogen Informatics"/>
            <person name="Doyle S."/>
        </authorList>
    </citation>
    <scope>NUCLEOTIDE SEQUENCE [LARGE SCALE GENOMIC DNA]</scope>
    <source>
        <strain evidence="4 6">NCTC13560</strain>
    </source>
</reference>
<dbReference type="EMBL" id="UFVS01000001">
    <property type="protein sequence ID" value="SUX42150.1"/>
    <property type="molecule type" value="Genomic_DNA"/>
</dbReference>